<dbReference type="STRING" id="37653.A0A0L8GG69"/>
<evidence type="ECO:0000256" key="3">
    <source>
        <dbReference type="ARBA" id="ARBA00022792"/>
    </source>
</evidence>
<gene>
    <name evidence="7" type="ORF">OCBIM_22033894mg</name>
</gene>
<keyword evidence="4" id="KW-0496">Mitochondrion</keyword>
<dbReference type="GO" id="GO:0006123">
    <property type="term" value="P:mitochondrial electron transport, cytochrome c to oxygen"/>
    <property type="evidence" value="ECO:0007669"/>
    <property type="project" value="InterPro"/>
</dbReference>
<dbReference type="InterPro" id="IPR039297">
    <property type="entry name" value="COX7a"/>
</dbReference>
<keyword evidence="6" id="KW-1133">Transmembrane helix</keyword>
<dbReference type="SUPFAM" id="SSF81419">
    <property type="entry name" value="Mitochondrial cytochrome c oxidase subunit VIIa"/>
    <property type="match status" value="1"/>
</dbReference>
<dbReference type="Pfam" id="PF02238">
    <property type="entry name" value="COX7a"/>
    <property type="match status" value="1"/>
</dbReference>
<dbReference type="InterPro" id="IPR036539">
    <property type="entry name" value="Cyt_c_oxidase_su7a_sf"/>
</dbReference>
<accession>A0A0L8GG69</accession>
<evidence type="ECO:0000256" key="6">
    <source>
        <dbReference type="SAM" id="Phobius"/>
    </source>
</evidence>
<keyword evidence="6" id="KW-0812">Transmembrane</keyword>
<keyword evidence="5 6" id="KW-0472">Membrane</keyword>
<feature type="transmembrane region" description="Helical" evidence="6">
    <location>
        <begin position="58"/>
        <end position="79"/>
    </location>
</feature>
<name>A0A0L8GG69_OCTBM</name>
<proteinExistence type="inferred from homology"/>
<protein>
    <submittedName>
        <fullName evidence="7">Uncharacterized protein</fullName>
    </submittedName>
</protein>
<dbReference type="AlphaFoldDB" id="A0A0L8GG69"/>
<evidence type="ECO:0000256" key="4">
    <source>
        <dbReference type="ARBA" id="ARBA00023128"/>
    </source>
</evidence>
<comment type="subcellular location">
    <subcellularLocation>
        <location evidence="1">Mitochondrion inner membrane</location>
    </subcellularLocation>
</comment>
<organism evidence="7">
    <name type="scientific">Octopus bimaculoides</name>
    <name type="common">California two-spotted octopus</name>
    <dbReference type="NCBI Taxonomy" id="37653"/>
    <lineage>
        <taxon>Eukaryota</taxon>
        <taxon>Metazoa</taxon>
        <taxon>Spiralia</taxon>
        <taxon>Lophotrochozoa</taxon>
        <taxon>Mollusca</taxon>
        <taxon>Cephalopoda</taxon>
        <taxon>Coleoidea</taxon>
        <taxon>Octopodiformes</taxon>
        <taxon>Octopoda</taxon>
        <taxon>Incirrata</taxon>
        <taxon>Octopodidae</taxon>
        <taxon>Octopus</taxon>
    </lineage>
</organism>
<dbReference type="EMBL" id="KQ421902">
    <property type="protein sequence ID" value="KOF76001.1"/>
    <property type="molecule type" value="Genomic_DNA"/>
</dbReference>
<evidence type="ECO:0000256" key="1">
    <source>
        <dbReference type="ARBA" id="ARBA00004273"/>
    </source>
</evidence>
<dbReference type="GO" id="GO:0005743">
    <property type="term" value="C:mitochondrial inner membrane"/>
    <property type="evidence" value="ECO:0007669"/>
    <property type="project" value="UniProtKB-SubCell"/>
</dbReference>
<reference evidence="7" key="1">
    <citation type="submission" date="2015-07" db="EMBL/GenBank/DDBJ databases">
        <title>MeaNS - Measles Nucleotide Surveillance Program.</title>
        <authorList>
            <person name="Tran T."/>
            <person name="Druce J."/>
        </authorList>
    </citation>
    <scope>NUCLEOTIDE SEQUENCE</scope>
    <source>
        <strain evidence="7">UCB-OBI-ISO-001</strain>
        <tissue evidence="7">Gonad</tissue>
    </source>
</reference>
<evidence type="ECO:0000313" key="7">
    <source>
        <dbReference type="EMBL" id="KOF76001.1"/>
    </source>
</evidence>
<comment type="similarity">
    <text evidence="2">Belongs to the cytochrome c oxidase VIIa family.</text>
</comment>
<dbReference type="GO" id="GO:0045277">
    <property type="term" value="C:respiratory chain complex IV"/>
    <property type="evidence" value="ECO:0007669"/>
    <property type="project" value="InterPro"/>
</dbReference>
<dbReference type="Gene3D" id="4.10.91.10">
    <property type="entry name" value="Cytochrome c oxidase, subunit VIIa"/>
    <property type="match status" value="1"/>
</dbReference>
<sequence length="89" mass="10138">MRLAKCLYNSLKTPLGTKITSGVYPNTGIYKKVQDLQTLFLRDDGLLVWQKRGTRDRFMYYFSMALMASGGLLSANILYRMSFGLKDGK</sequence>
<keyword evidence="3" id="KW-0999">Mitochondrion inner membrane</keyword>
<evidence type="ECO:0000256" key="5">
    <source>
        <dbReference type="ARBA" id="ARBA00023136"/>
    </source>
</evidence>
<evidence type="ECO:0000256" key="2">
    <source>
        <dbReference type="ARBA" id="ARBA00009331"/>
    </source>
</evidence>